<comment type="subcellular location">
    <subcellularLocation>
        <location evidence="1">Membrane</location>
        <topology evidence="1">Multi-pass membrane protein</topology>
    </subcellularLocation>
</comment>
<accession>A0A2N9X5P7</accession>
<evidence type="ECO:0000259" key="6">
    <source>
        <dbReference type="Pfam" id="PF00916"/>
    </source>
</evidence>
<dbReference type="PANTHER" id="PTHR11814">
    <property type="entry name" value="SULFATE TRANSPORTER"/>
    <property type="match status" value="1"/>
</dbReference>
<keyword evidence="2 5" id="KW-0812">Transmembrane</keyword>
<dbReference type="RefSeq" id="WP_100152422.1">
    <property type="nucleotide sequence ID" value="NZ_MEIL01000029.1"/>
</dbReference>
<organism evidence="8 9">
    <name type="scientific">Snodgrassella alvi</name>
    <dbReference type="NCBI Taxonomy" id="1196083"/>
    <lineage>
        <taxon>Bacteria</taxon>
        <taxon>Pseudomonadati</taxon>
        <taxon>Pseudomonadota</taxon>
        <taxon>Betaproteobacteria</taxon>
        <taxon>Neisseriales</taxon>
        <taxon>Neisseriaceae</taxon>
        <taxon>Snodgrassella</taxon>
    </lineage>
</organism>
<dbReference type="Proteomes" id="UP000230202">
    <property type="component" value="Unassembled WGS sequence"/>
</dbReference>
<dbReference type="SUPFAM" id="SSF52091">
    <property type="entry name" value="SpoIIaa-like"/>
    <property type="match status" value="1"/>
</dbReference>
<feature type="transmembrane region" description="Helical" evidence="5">
    <location>
        <begin position="319"/>
        <end position="337"/>
    </location>
</feature>
<feature type="transmembrane region" description="Helical" evidence="5">
    <location>
        <begin position="122"/>
        <end position="145"/>
    </location>
</feature>
<reference evidence="8" key="1">
    <citation type="journal article" date="2017" name="MBio">
        <title>Type VI secretion-mediated competition in the bee gut microbiome.</title>
        <authorList>
            <person name="Steele M.I."/>
            <person name="Kwong W.K."/>
            <person name="Powell J.E."/>
            <person name="Whiteley M."/>
            <person name="Moran N.A."/>
        </authorList>
    </citation>
    <scope>NUCLEOTIDE SEQUENCE [LARGE SCALE GENOMIC DNA]</scope>
    <source>
        <strain evidence="8">WkB273</strain>
    </source>
</reference>
<feature type="transmembrane region" description="Helical" evidence="5">
    <location>
        <begin position="349"/>
        <end position="381"/>
    </location>
</feature>
<proteinExistence type="predicted"/>
<evidence type="ECO:0000256" key="2">
    <source>
        <dbReference type="ARBA" id="ARBA00022692"/>
    </source>
</evidence>
<keyword evidence="4 5" id="KW-0472">Membrane</keyword>
<evidence type="ECO:0000256" key="3">
    <source>
        <dbReference type="ARBA" id="ARBA00022989"/>
    </source>
</evidence>
<dbReference type="EMBL" id="MEIL01000029">
    <property type="protein sequence ID" value="PIT38500.1"/>
    <property type="molecule type" value="Genomic_DNA"/>
</dbReference>
<sequence>MELKSFKWRPHVWLSHGWKMLGYVLPMALACAGITGLPISMALASLLCALLCCLLFGGRNKVLLTPAPFSALMLTASIAYYAGAVSDRLMVASMLTLFTGGWLVLLTVILPRHCMNWIARPVWHGIGMGISLTLMVMLAPIILGVAANNSSWLEQWVLLLDWHSWNWPSVVLAALSLALLLFWRTQSQPKALWVLLLVWMLSHIWPFTLLGVATPVQQNWQVWMQVSLVHADWALLVFMSATIALLINVEICQYLPDRFRYSTGLTGLTNILSALTGGMVASVGYVDDQALRLTRSTLLTALVILLLIYCWSWWRAIPLPVLAVIALYAICVQINWSELRLYYRQWGDLLWLCVSALLIVLFGICAGLWLIISLGLIVMCWHTIRLRAWPLLLPEVQIVVQEAVITLPQILLFANANSLLHRSFDLVRTLKVQKVYLDVSAGCHTDVTVFVHLQVLARNLHQQGKTLYICGLSEAACMVLTAKKLDYLLPEQLSTRDAESLLINPSYAGDPVAV</sequence>
<feature type="transmembrane region" description="Helical" evidence="5">
    <location>
        <begin position="23"/>
        <end position="56"/>
    </location>
</feature>
<evidence type="ECO:0000256" key="4">
    <source>
        <dbReference type="ARBA" id="ARBA00023136"/>
    </source>
</evidence>
<name>A0A2N9X5P7_9NEIS</name>
<dbReference type="Pfam" id="PF00916">
    <property type="entry name" value="Sulfate_transp"/>
    <property type="match status" value="1"/>
</dbReference>
<dbReference type="GO" id="GO:0055085">
    <property type="term" value="P:transmembrane transport"/>
    <property type="evidence" value="ECO:0007669"/>
    <property type="project" value="InterPro"/>
</dbReference>
<dbReference type="PROSITE" id="PS51257">
    <property type="entry name" value="PROKAR_LIPOPROTEIN"/>
    <property type="match status" value="1"/>
</dbReference>
<dbReference type="Pfam" id="PF01740">
    <property type="entry name" value="STAS"/>
    <property type="match status" value="1"/>
</dbReference>
<dbReference type="GO" id="GO:0016020">
    <property type="term" value="C:membrane"/>
    <property type="evidence" value="ECO:0007669"/>
    <property type="project" value="UniProtKB-SubCell"/>
</dbReference>
<dbReference type="InterPro" id="IPR001902">
    <property type="entry name" value="SLC26A/SulP_fam"/>
</dbReference>
<evidence type="ECO:0000313" key="8">
    <source>
        <dbReference type="EMBL" id="PIT38500.1"/>
    </source>
</evidence>
<evidence type="ECO:0000256" key="1">
    <source>
        <dbReference type="ARBA" id="ARBA00004141"/>
    </source>
</evidence>
<evidence type="ECO:0000256" key="5">
    <source>
        <dbReference type="SAM" id="Phobius"/>
    </source>
</evidence>
<feature type="transmembrane region" description="Helical" evidence="5">
    <location>
        <begin position="292"/>
        <end position="312"/>
    </location>
</feature>
<feature type="transmembrane region" description="Helical" evidence="5">
    <location>
        <begin position="89"/>
        <end position="110"/>
    </location>
</feature>
<dbReference type="InterPro" id="IPR011547">
    <property type="entry name" value="SLC26A/SulP_dom"/>
</dbReference>
<protein>
    <submittedName>
        <fullName evidence="8">Uncharacterized protein</fullName>
    </submittedName>
</protein>
<feature type="domain" description="SLC26A/SulP transporter" evidence="6">
    <location>
        <begin position="23"/>
        <end position="223"/>
    </location>
</feature>
<gene>
    <name evidence="8" type="ORF">BHC54_08125</name>
</gene>
<dbReference type="InterPro" id="IPR002645">
    <property type="entry name" value="STAS_dom"/>
</dbReference>
<comment type="caution">
    <text evidence="8">The sequence shown here is derived from an EMBL/GenBank/DDBJ whole genome shotgun (WGS) entry which is preliminary data.</text>
</comment>
<dbReference type="Gene3D" id="3.30.750.24">
    <property type="entry name" value="STAS domain"/>
    <property type="match status" value="1"/>
</dbReference>
<evidence type="ECO:0000313" key="9">
    <source>
        <dbReference type="Proteomes" id="UP000230202"/>
    </source>
</evidence>
<feature type="transmembrane region" description="Helical" evidence="5">
    <location>
        <begin position="165"/>
        <end position="183"/>
    </location>
</feature>
<keyword evidence="3 5" id="KW-1133">Transmembrane helix</keyword>
<feature type="transmembrane region" description="Helical" evidence="5">
    <location>
        <begin position="63"/>
        <end position="83"/>
    </location>
</feature>
<dbReference type="InterPro" id="IPR036513">
    <property type="entry name" value="STAS_dom_sf"/>
</dbReference>
<keyword evidence="9" id="KW-1185">Reference proteome</keyword>
<feature type="transmembrane region" description="Helical" evidence="5">
    <location>
        <begin position="233"/>
        <end position="255"/>
    </location>
</feature>
<feature type="transmembrane region" description="Helical" evidence="5">
    <location>
        <begin position="267"/>
        <end position="286"/>
    </location>
</feature>
<feature type="transmembrane region" description="Helical" evidence="5">
    <location>
        <begin position="192"/>
        <end position="213"/>
    </location>
</feature>
<feature type="domain" description="STAS" evidence="7">
    <location>
        <begin position="402"/>
        <end position="486"/>
    </location>
</feature>
<dbReference type="AlphaFoldDB" id="A0A2N9X5P7"/>
<evidence type="ECO:0000259" key="7">
    <source>
        <dbReference type="Pfam" id="PF01740"/>
    </source>
</evidence>